<comment type="similarity">
    <text evidence="2">Belongs to the polysaccharide synthase family.</text>
</comment>
<dbReference type="Pfam" id="PF13440">
    <property type="entry name" value="Polysacc_synt_3"/>
    <property type="match status" value="1"/>
</dbReference>
<feature type="transmembrane region" description="Helical" evidence="7">
    <location>
        <begin position="439"/>
        <end position="462"/>
    </location>
</feature>
<organism evidence="8 9">
    <name type="scientific">Cellulomonas marina</name>
    <dbReference type="NCBI Taxonomy" id="988821"/>
    <lineage>
        <taxon>Bacteria</taxon>
        <taxon>Bacillati</taxon>
        <taxon>Actinomycetota</taxon>
        <taxon>Actinomycetes</taxon>
        <taxon>Micrococcales</taxon>
        <taxon>Cellulomonadaceae</taxon>
        <taxon>Cellulomonas</taxon>
    </lineage>
</organism>
<gene>
    <name evidence="8" type="ORF">SAMN05421867_104109</name>
</gene>
<feature type="transmembrane region" description="Helical" evidence="7">
    <location>
        <begin position="412"/>
        <end position="433"/>
    </location>
</feature>
<feature type="transmembrane region" description="Helical" evidence="7">
    <location>
        <begin position="358"/>
        <end position="376"/>
    </location>
</feature>
<evidence type="ECO:0000256" key="6">
    <source>
        <dbReference type="ARBA" id="ARBA00023136"/>
    </source>
</evidence>
<sequence>MTQLAGVAARGTAVTVLMQVAKMLLQVGSVTVLGRLLLPETFGLVAMVTAVIGVAELLRDFGLSLASMQSRQLTDAERSNLFWVNAGLGLLCAAAAWAVTPLIVAVYDEPTLSAVVPPLAGAFVLSGMTTQFRADLARRFRFGALAVTDILGPAVGIAVAIVLAARGAEVEALVAQQLTAAAVTLVVAVVLAGWLPRWYRRDVPLGRFFRFGGHVLGAQLLDYVTRNADTVALGAVWGAAPLGVYTRGYQLAVVPINQINAPLTKVAVPVLARVADDRAALERGMRRAQLVGCYVTAPLLAVAGALAVPAVAILLGPGWDAVAPIFAVLAVGSSFRAISQIAYWGFLATSSTGALLRLQLWAQPLMVLLLLAGLPWGGVGVAVGYLVGSVGYWVASIAAFGRATRTPVRGLYATGARALVGVALPAAAAAHLVQRSVDGSVVAVLLGVAAAAATVALVALVVRPVRRDLQGLVRTALLLRRRG</sequence>
<dbReference type="Proteomes" id="UP000199012">
    <property type="component" value="Unassembled WGS sequence"/>
</dbReference>
<feature type="transmembrane region" description="Helical" evidence="7">
    <location>
        <begin position="382"/>
        <end position="400"/>
    </location>
</feature>
<dbReference type="STRING" id="988821.SAMN05421867_104109"/>
<keyword evidence="4 7" id="KW-0812">Transmembrane</keyword>
<keyword evidence="3" id="KW-1003">Cell membrane</keyword>
<feature type="transmembrane region" description="Helical" evidence="7">
    <location>
        <begin position="42"/>
        <end position="61"/>
    </location>
</feature>
<feature type="transmembrane region" description="Helical" evidence="7">
    <location>
        <begin position="291"/>
        <end position="315"/>
    </location>
</feature>
<evidence type="ECO:0000256" key="7">
    <source>
        <dbReference type="SAM" id="Phobius"/>
    </source>
</evidence>
<keyword evidence="5 7" id="KW-1133">Transmembrane helix</keyword>
<feature type="transmembrane region" description="Helical" evidence="7">
    <location>
        <begin position="142"/>
        <end position="165"/>
    </location>
</feature>
<dbReference type="OrthoDB" id="9770347at2"/>
<dbReference type="AlphaFoldDB" id="A0A1I0X5P4"/>
<dbReference type="RefSeq" id="WP_090031500.1">
    <property type="nucleotide sequence ID" value="NZ_BONM01000010.1"/>
</dbReference>
<dbReference type="GO" id="GO:0005886">
    <property type="term" value="C:plasma membrane"/>
    <property type="evidence" value="ECO:0007669"/>
    <property type="project" value="UniProtKB-SubCell"/>
</dbReference>
<feature type="transmembrane region" description="Helical" evidence="7">
    <location>
        <begin position="82"/>
        <end position="106"/>
    </location>
</feature>
<comment type="subcellular location">
    <subcellularLocation>
        <location evidence="1">Cell membrane</location>
        <topology evidence="1">Multi-pass membrane protein</topology>
    </subcellularLocation>
</comment>
<feature type="transmembrane region" description="Helical" evidence="7">
    <location>
        <begin position="321"/>
        <end position="346"/>
    </location>
</feature>
<feature type="transmembrane region" description="Helical" evidence="7">
    <location>
        <begin position="177"/>
        <end position="195"/>
    </location>
</feature>
<dbReference type="EMBL" id="FOKA01000004">
    <property type="protein sequence ID" value="SFA95706.1"/>
    <property type="molecule type" value="Genomic_DNA"/>
</dbReference>
<reference evidence="8 9" key="1">
    <citation type="submission" date="2016-10" db="EMBL/GenBank/DDBJ databases">
        <authorList>
            <person name="de Groot N.N."/>
        </authorList>
    </citation>
    <scope>NUCLEOTIDE SEQUENCE [LARGE SCALE GENOMIC DNA]</scope>
    <source>
        <strain evidence="8 9">CGMCC 4.6945</strain>
    </source>
</reference>
<evidence type="ECO:0000256" key="2">
    <source>
        <dbReference type="ARBA" id="ARBA00007430"/>
    </source>
</evidence>
<evidence type="ECO:0000256" key="1">
    <source>
        <dbReference type="ARBA" id="ARBA00004651"/>
    </source>
</evidence>
<proteinExistence type="inferred from homology"/>
<dbReference type="CDD" id="cd13127">
    <property type="entry name" value="MATE_tuaB_like"/>
    <property type="match status" value="1"/>
</dbReference>
<accession>A0A1I0X5P4</accession>
<evidence type="ECO:0000256" key="5">
    <source>
        <dbReference type="ARBA" id="ARBA00022989"/>
    </source>
</evidence>
<feature type="transmembrane region" description="Helical" evidence="7">
    <location>
        <begin position="112"/>
        <end position="130"/>
    </location>
</feature>
<evidence type="ECO:0000256" key="3">
    <source>
        <dbReference type="ARBA" id="ARBA00022475"/>
    </source>
</evidence>
<dbReference type="PANTHER" id="PTHR30250:SF10">
    <property type="entry name" value="LIPOPOLYSACCHARIDE BIOSYNTHESIS PROTEIN WZXC"/>
    <property type="match status" value="1"/>
</dbReference>
<evidence type="ECO:0000256" key="4">
    <source>
        <dbReference type="ARBA" id="ARBA00022692"/>
    </source>
</evidence>
<evidence type="ECO:0000313" key="8">
    <source>
        <dbReference type="EMBL" id="SFA95706.1"/>
    </source>
</evidence>
<dbReference type="PANTHER" id="PTHR30250">
    <property type="entry name" value="PST FAMILY PREDICTED COLANIC ACID TRANSPORTER"/>
    <property type="match status" value="1"/>
</dbReference>
<dbReference type="InterPro" id="IPR050833">
    <property type="entry name" value="Poly_Biosynth_Transport"/>
</dbReference>
<name>A0A1I0X5P4_9CELL</name>
<protein>
    <submittedName>
        <fullName evidence="8">Polysaccharide transporter, PST family</fullName>
    </submittedName>
</protein>
<keyword evidence="6 7" id="KW-0472">Membrane</keyword>
<evidence type="ECO:0000313" key="9">
    <source>
        <dbReference type="Proteomes" id="UP000199012"/>
    </source>
</evidence>
<keyword evidence="9" id="KW-1185">Reference proteome</keyword>